<keyword evidence="1" id="KW-0472">Membrane</keyword>
<evidence type="ECO:0000313" key="3">
    <source>
        <dbReference type="EMBL" id="MFB0834007.1"/>
    </source>
</evidence>
<accession>A0ABV4UP23</accession>
<gene>
    <name evidence="3" type="ORF">ACETWP_05335</name>
</gene>
<dbReference type="Proteomes" id="UP001575652">
    <property type="component" value="Unassembled WGS sequence"/>
</dbReference>
<reference evidence="3 4" key="1">
    <citation type="submission" date="2024-09" db="EMBL/GenBank/DDBJ databases">
        <authorList>
            <person name="Salinas-Garcia M.A."/>
            <person name="Prieme A."/>
        </authorList>
    </citation>
    <scope>NUCLEOTIDE SEQUENCE [LARGE SCALE GENOMIC DNA]</scope>
    <source>
        <strain evidence="3 4">DSM 21081</strain>
    </source>
</reference>
<evidence type="ECO:0000256" key="1">
    <source>
        <dbReference type="SAM" id="Phobius"/>
    </source>
</evidence>
<proteinExistence type="predicted"/>
<evidence type="ECO:0000259" key="2">
    <source>
        <dbReference type="Pfam" id="PF07811"/>
    </source>
</evidence>
<dbReference type="EMBL" id="JBHDLJ010000003">
    <property type="protein sequence ID" value="MFB0834007.1"/>
    <property type="molecule type" value="Genomic_DNA"/>
</dbReference>
<organism evidence="3 4">
    <name type="scientific">Arthrobacter halodurans</name>
    <dbReference type="NCBI Taxonomy" id="516699"/>
    <lineage>
        <taxon>Bacteria</taxon>
        <taxon>Bacillati</taxon>
        <taxon>Actinomycetota</taxon>
        <taxon>Actinomycetes</taxon>
        <taxon>Micrococcales</taxon>
        <taxon>Micrococcaceae</taxon>
        <taxon>Arthrobacter</taxon>
    </lineage>
</organism>
<keyword evidence="4" id="KW-1185">Reference proteome</keyword>
<comment type="caution">
    <text evidence="3">The sequence shown here is derived from an EMBL/GenBank/DDBJ whole genome shotgun (WGS) entry which is preliminary data.</text>
</comment>
<feature type="domain" description="TadE-like" evidence="2">
    <location>
        <begin position="11"/>
        <end position="53"/>
    </location>
</feature>
<keyword evidence="1" id="KW-0812">Transmembrane</keyword>
<keyword evidence="1" id="KW-1133">Transmembrane helix</keyword>
<protein>
    <submittedName>
        <fullName evidence="3">TadE/TadG family type IV pilus assembly protein</fullName>
    </submittedName>
</protein>
<dbReference type="RefSeq" id="WP_373971179.1">
    <property type="nucleotide sequence ID" value="NZ_JBHDLJ010000003.1"/>
</dbReference>
<dbReference type="InterPro" id="IPR012495">
    <property type="entry name" value="TadE-like_dom"/>
</dbReference>
<name>A0ABV4UP23_9MICC</name>
<evidence type="ECO:0000313" key="4">
    <source>
        <dbReference type="Proteomes" id="UP001575652"/>
    </source>
</evidence>
<feature type="transmembrane region" description="Helical" evidence="1">
    <location>
        <begin position="17"/>
        <end position="39"/>
    </location>
</feature>
<sequence>MSTQSDQREFGSSAVEFALLLPVLLTLILGIVEFGYAFNQQISLTQGAREAARHYAIHASSAPVSSATLTATARAAAPMAADLVASSVPASGCPSGTSVTVTTIRNYTSLTGWFDFAGNTVTLTSKAAMRCGG</sequence>
<dbReference type="Pfam" id="PF07811">
    <property type="entry name" value="TadE"/>
    <property type="match status" value="1"/>
</dbReference>